<dbReference type="GO" id="GO:0032259">
    <property type="term" value="P:methylation"/>
    <property type="evidence" value="ECO:0007669"/>
    <property type="project" value="UniProtKB-KW"/>
</dbReference>
<dbReference type="EMBL" id="CP071796">
    <property type="protein sequence ID" value="QTD45821.1"/>
    <property type="molecule type" value="Genomic_DNA"/>
</dbReference>
<keyword evidence="1" id="KW-0808">Transferase</keyword>
<dbReference type="Proteomes" id="UP000663903">
    <property type="component" value="Chromosome"/>
</dbReference>
<dbReference type="Gene3D" id="3.40.50.150">
    <property type="entry name" value="Vaccinia Virus protein VP39"/>
    <property type="match status" value="1"/>
</dbReference>
<dbReference type="RefSeq" id="WP_208009591.1">
    <property type="nucleotide sequence ID" value="NZ_CP071796.1"/>
</dbReference>
<name>A0A975CIQ0_9BURK</name>
<dbReference type="SUPFAM" id="SSF53335">
    <property type="entry name" value="S-adenosyl-L-methionine-dependent methyltransferases"/>
    <property type="match status" value="1"/>
</dbReference>
<protein>
    <submittedName>
        <fullName evidence="1">Methyltransferase domain-containing protein</fullName>
    </submittedName>
</protein>
<reference evidence="1" key="1">
    <citation type="submission" date="2021-03" db="EMBL/GenBank/DDBJ databases">
        <title>Ottowia sp. 27C isolated from the cloaca of a Giant Asian pond turtle (Heosemys grandis).</title>
        <authorList>
            <person name="Spergser J."/>
            <person name="Busse H.-J."/>
        </authorList>
    </citation>
    <scope>NUCLEOTIDE SEQUENCE</scope>
    <source>
        <strain evidence="1">27C</strain>
    </source>
</reference>
<evidence type="ECO:0000313" key="2">
    <source>
        <dbReference type="Proteomes" id="UP000663903"/>
    </source>
</evidence>
<dbReference type="AlphaFoldDB" id="A0A975CIQ0"/>
<proteinExistence type="predicted"/>
<evidence type="ECO:0000313" key="1">
    <source>
        <dbReference type="EMBL" id="QTD45821.1"/>
    </source>
</evidence>
<dbReference type="GO" id="GO:0008168">
    <property type="term" value="F:methyltransferase activity"/>
    <property type="evidence" value="ECO:0007669"/>
    <property type="project" value="UniProtKB-KW"/>
</dbReference>
<accession>A0A975CIQ0</accession>
<gene>
    <name evidence="1" type="ORF">J1M35_02555</name>
</gene>
<dbReference type="KEGG" id="otd:J1M35_02555"/>
<dbReference type="InterPro" id="IPR029063">
    <property type="entry name" value="SAM-dependent_MTases_sf"/>
</dbReference>
<keyword evidence="2" id="KW-1185">Reference proteome</keyword>
<organism evidence="1 2">
    <name type="scientific">Ottowia testudinis</name>
    <dbReference type="NCBI Taxonomy" id="2816950"/>
    <lineage>
        <taxon>Bacteria</taxon>
        <taxon>Pseudomonadati</taxon>
        <taxon>Pseudomonadota</taxon>
        <taxon>Betaproteobacteria</taxon>
        <taxon>Burkholderiales</taxon>
        <taxon>Comamonadaceae</taxon>
        <taxon>Ottowia</taxon>
    </lineage>
</organism>
<keyword evidence="1" id="KW-0489">Methyltransferase</keyword>
<sequence>MDTTCAAAEFANTGAAPAQRWIIGLVQPPGYVHSAALFEVAETLLHGLQALGMQARFGSLAEECDALLIFGAHLLPPDFKLPAHAIIYNLEQLVDWSRENAASPYFERLKQHEVWDYSEVNMSVLREQGHERAKHVPLGYAPQLARIAHARQDIDVLFYGSMNERRQQIIVQLKAKGLKVETLFGVYGEQRDRVIARAKVVLNMHYYPSGTFEIARVSYLLANRKAVVCEHSAMTPAYAHLSEAMAYVPYEELVSSCARLVADETQRKALELRAFECFIQRPQPALLATALGLSPPAPHPASGKLPTTLHLGSGKDFRQDHLNVDIDPFWQPDLLMDFGGPLPWGDKLATERFGDFRLTGNLFEILIANDVLEHIPNLVRAMTNAITLLRPGGEFHISVCYDLSLGAWQDPTHVRAFNENSWLYYTDWFWYLGWDEARFDLVQQGFQLSEMGQQLMKKTKDLPLVLRTPRAVDSMTVRLRKRYLSASEISALKERRARVKAAPSVNSPDAS</sequence>